<evidence type="ECO:0008006" key="3">
    <source>
        <dbReference type="Google" id="ProtNLM"/>
    </source>
</evidence>
<accession>A0ABW9YNJ6</accession>
<evidence type="ECO:0000313" key="1">
    <source>
        <dbReference type="EMBL" id="NBI55454.1"/>
    </source>
</evidence>
<proteinExistence type="predicted"/>
<name>A0ABW9YNJ6_9GAMM</name>
<evidence type="ECO:0000313" key="2">
    <source>
        <dbReference type="Proteomes" id="UP000738517"/>
    </source>
</evidence>
<gene>
    <name evidence="1" type="ORF">EIZ48_23330</name>
</gene>
<organism evidence="1 2">
    <name type="scientific">Photobacterium alginatilyticum</name>
    <dbReference type="NCBI Taxonomy" id="1775171"/>
    <lineage>
        <taxon>Bacteria</taxon>
        <taxon>Pseudomonadati</taxon>
        <taxon>Pseudomonadota</taxon>
        <taxon>Gammaproteobacteria</taxon>
        <taxon>Vibrionales</taxon>
        <taxon>Vibrionaceae</taxon>
        <taxon>Photobacterium</taxon>
    </lineage>
</organism>
<dbReference type="Proteomes" id="UP000738517">
    <property type="component" value="Unassembled WGS sequence"/>
</dbReference>
<reference evidence="1 2" key="1">
    <citation type="journal article" date="2017" name="Int. J. Syst. Evol. Microbiol.">
        <title>Photobacterium alginatilyticum sp. nov., a marine bacterium isolated from bottom seawater.</title>
        <authorList>
            <person name="Wang X."/>
            <person name="Wang Y."/>
            <person name="Yang X."/>
            <person name="Sun H."/>
            <person name="Li B."/>
            <person name="Zhang X.H."/>
        </authorList>
    </citation>
    <scope>NUCLEOTIDE SEQUENCE [LARGE SCALE GENOMIC DNA]</scope>
    <source>
        <strain evidence="1 2">P03D4</strain>
    </source>
</reference>
<protein>
    <recommendedName>
        <fullName evidence="3">DUF5666 domain-containing protein</fullName>
    </recommendedName>
</protein>
<comment type="caution">
    <text evidence="1">The sequence shown here is derived from an EMBL/GenBank/DDBJ whole genome shotgun (WGS) entry which is preliminary data.</text>
</comment>
<dbReference type="EMBL" id="RSEJ01000031">
    <property type="protein sequence ID" value="NBI55454.1"/>
    <property type="molecule type" value="Genomic_DNA"/>
</dbReference>
<sequence>MQPRQQEQFQAIGEFLYIESCPDSVLIRTERGEYRLKPGAQIIDSQLTGRITVENLGEAGAVSIICGFGRYIPPTDGQKVDVTQMPAVVFAPGQQVDIASPVMLADGQVIAISQLPKVQLADGQQVTVSQLPAIQLAANQQLAVTHLPDVALAAGQQVGVTELPKVKLETGQAVRVYATTPLLTKPVGGDSVASQVLTLSAGAAVLAKNTSRCHVLVKVPTTNTHAVTLGSDWELTPGEPLKLETTAELTFAGTDGDTIQIIEVSR</sequence>
<keyword evidence="2" id="KW-1185">Reference proteome</keyword>